<dbReference type="RefSeq" id="WP_092343886.1">
    <property type="nucleotide sequence ID" value="NZ_FNQN01000001.1"/>
</dbReference>
<accession>A0A1H3VF78</accession>
<dbReference type="InterPro" id="IPR011664">
    <property type="entry name" value="Abi_system_AbiD/AbiF-like"/>
</dbReference>
<reference evidence="1 2" key="1">
    <citation type="submission" date="2016-10" db="EMBL/GenBank/DDBJ databases">
        <authorList>
            <person name="de Groot N.N."/>
        </authorList>
    </citation>
    <scope>NUCLEOTIDE SEQUENCE [LARGE SCALE GENOMIC DNA]</scope>
    <source>
        <strain evidence="1 2">DSM 7343</strain>
    </source>
</reference>
<protein>
    <submittedName>
        <fullName evidence="1">Abortive infection bacteriophage resistance protein</fullName>
    </submittedName>
</protein>
<keyword evidence="2" id="KW-1185">Reference proteome</keyword>
<organism evidence="1 2">
    <name type="scientific">Desulfuromusa kysingii</name>
    <dbReference type="NCBI Taxonomy" id="37625"/>
    <lineage>
        <taxon>Bacteria</taxon>
        <taxon>Pseudomonadati</taxon>
        <taxon>Thermodesulfobacteriota</taxon>
        <taxon>Desulfuromonadia</taxon>
        <taxon>Desulfuromonadales</taxon>
        <taxon>Geopsychrobacteraceae</taxon>
        <taxon>Desulfuromusa</taxon>
    </lineage>
</organism>
<name>A0A1H3VF78_9BACT</name>
<proteinExistence type="predicted"/>
<dbReference type="Pfam" id="PF07751">
    <property type="entry name" value="Abi_2"/>
    <property type="match status" value="1"/>
</dbReference>
<dbReference type="Proteomes" id="UP000199409">
    <property type="component" value="Unassembled WGS sequence"/>
</dbReference>
<dbReference type="OrthoDB" id="5363652at2"/>
<sequence length="313" mass="37039">MAYSLYNKPYRTYVDLVQHLQAKNLTVTDTAKAQEILKKINYYRFKIYLRPFLDQPTNTYRQGATFEQGLELYRFDDELRDLTFKLIGRLEIKLRSRLDQTISEHLNDPFWYLNSFIFENDFNMNSIASKIGTSFQFSRDDFTNNFKSKYFNEANDGFKHLPPFWIAAELTTFGTILSLYKAIDKNKFNNPPHLNKLDILSKEFGARNIRTLNSWLTLIRDVRNRCAHHSRLWNCNYRQPGGVFGMLDQRYQPRNRNRIYLFFAVLHIMCKNIDIPANMKVSLQGLIQKYPAVVPYLPSIGFHPGWALDQIWN</sequence>
<gene>
    <name evidence="1" type="ORF">SAMN05660420_00003</name>
</gene>
<dbReference type="AlphaFoldDB" id="A0A1H3VF78"/>
<dbReference type="EMBL" id="FNQN01000001">
    <property type="protein sequence ID" value="SDZ73445.1"/>
    <property type="molecule type" value="Genomic_DNA"/>
</dbReference>
<evidence type="ECO:0000313" key="1">
    <source>
        <dbReference type="EMBL" id="SDZ73445.1"/>
    </source>
</evidence>
<evidence type="ECO:0000313" key="2">
    <source>
        <dbReference type="Proteomes" id="UP000199409"/>
    </source>
</evidence>